<dbReference type="PANTHER" id="PTHR16301:SF20">
    <property type="entry name" value="IMPACT FAMILY MEMBER YIGZ"/>
    <property type="match status" value="1"/>
</dbReference>
<dbReference type="Pfam" id="PF01205">
    <property type="entry name" value="Impact_N"/>
    <property type="match status" value="1"/>
</dbReference>
<dbReference type="EMBL" id="JRYR02000001">
    <property type="protein sequence ID" value="OHX66447.1"/>
    <property type="molecule type" value="Genomic_DNA"/>
</dbReference>
<name>A0A1S1YZL9_FLAPC</name>
<dbReference type="AlphaFoldDB" id="A0A1S1YZL9"/>
<dbReference type="InterPro" id="IPR001498">
    <property type="entry name" value="Impact_N"/>
</dbReference>
<evidence type="ECO:0000259" key="2">
    <source>
        <dbReference type="Pfam" id="PF01205"/>
    </source>
</evidence>
<dbReference type="RefSeq" id="WP_044221694.1">
    <property type="nucleotide sequence ID" value="NZ_JRYR02000001.1"/>
</dbReference>
<dbReference type="PANTHER" id="PTHR16301">
    <property type="entry name" value="IMPACT-RELATED"/>
    <property type="match status" value="1"/>
</dbReference>
<accession>A0A1S1YZL9</accession>
<keyword evidence="4" id="KW-1185">Reference proteome</keyword>
<dbReference type="GO" id="GO:0006446">
    <property type="term" value="P:regulation of translational initiation"/>
    <property type="evidence" value="ECO:0007669"/>
    <property type="project" value="TreeGrafter"/>
</dbReference>
<reference evidence="3 4" key="1">
    <citation type="journal article" date="2012" name="Int. J. Syst. Evol. Microbiol.">
        <title>Flammeovirga pacifica sp. nov., isolated from deep-sea sediment.</title>
        <authorList>
            <person name="Xu H."/>
            <person name="Fu Y."/>
            <person name="Yang N."/>
            <person name="Ding Z."/>
            <person name="Lai Q."/>
            <person name="Zeng R."/>
        </authorList>
    </citation>
    <scope>NUCLEOTIDE SEQUENCE [LARGE SCALE GENOMIC DNA]</scope>
    <source>
        <strain evidence="4">DSM 24597 / LMG 26175 / WPAGA1</strain>
    </source>
</reference>
<sequence>MEDAYLTLKGTSEGLYKDKGSKFIALAHHVTTEEKAKEIAKAYRKEYYDARHWCYAYILGADKAKYRANDDGEPSGSAGLPILGQIRSMNLTDTLVVVVRYFGGTKLGVPGLINAYKSSTAEALQLADIEEKFVQRAIKITFAYPQMNDVMKVAKQFELDFGQQFFDELCHIEFLVRESLYPRVKELLEDIDDLVFQEKEA</sequence>
<dbReference type="InterPro" id="IPR036956">
    <property type="entry name" value="Impact_N_sf"/>
</dbReference>
<evidence type="ECO:0000313" key="3">
    <source>
        <dbReference type="EMBL" id="OHX66447.1"/>
    </source>
</evidence>
<comment type="similarity">
    <text evidence="1">Belongs to the IMPACT family.</text>
</comment>
<dbReference type="InterPro" id="IPR023582">
    <property type="entry name" value="Impact"/>
</dbReference>
<feature type="domain" description="Impact N-terminal" evidence="2">
    <location>
        <begin position="19"/>
        <end position="124"/>
    </location>
</feature>
<dbReference type="SUPFAM" id="SSF54211">
    <property type="entry name" value="Ribosomal protein S5 domain 2-like"/>
    <property type="match status" value="1"/>
</dbReference>
<dbReference type="PROSITE" id="PS00910">
    <property type="entry name" value="UPF0029"/>
    <property type="match status" value="1"/>
</dbReference>
<dbReference type="STRING" id="915059.NH26_08790"/>
<organism evidence="3 4">
    <name type="scientific">Flammeovirga pacifica</name>
    <dbReference type="NCBI Taxonomy" id="915059"/>
    <lineage>
        <taxon>Bacteria</taxon>
        <taxon>Pseudomonadati</taxon>
        <taxon>Bacteroidota</taxon>
        <taxon>Cytophagia</taxon>
        <taxon>Cytophagales</taxon>
        <taxon>Flammeovirgaceae</taxon>
        <taxon>Flammeovirga</taxon>
    </lineage>
</organism>
<evidence type="ECO:0000313" key="4">
    <source>
        <dbReference type="Proteomes" id="UP000179797"/>
    </source>
</evidence>
<dbReference type="GO" id="GO:0005737">
    <property type="term" value="C:cytoplasm"/>
    <property type="evidence" value="ECO:0007669"/>
    <property type="project" value="TreeGrafter"/>
</dbReference>
<dbReference type="Gene3D" id="3.30.230.30">
    <property type="entry name" value="Impact, N-terminal domain"/>
    <property type="match status" value="1"/>
</dbReference>
<gene>
    <name evidence="3" type="ORF">NH26_08790</name>
</gene>
<dbReference type="InterPro" id="IPR020569">
    <property type="entry name" value="UPF0029_Impact_CS"/>
</dbReference>
<dbReference type="OrthoDB" id="9813771at2"/>
<dbReference type="InterPro" id="IPR020568">
    <property type="entry name" value="Ribosomal_Su5_D2-typ_SF"/>
</dbReference>
<proteinExistence type="inferred from homology"/>
<dbReference type="Proteomes" id="UP000179797">
    <property type="component" value="Unassembled WGS sequence"/>
</dbReference>
<protein>
    <submittedName>
        <fullName evidence="3">YigZ family protein</fullName>
    </submittedName>
</protein>
<comment type="caution">
    <text evidence="3">The sequence shown here is derived from an EMBL/GenBank/DDBJ whole genome shotgun (WGS) entry which is preliminary data.</text>
</comment>
<evidence type="ECO:0000256" key="1">
    <source>
        <dbReference type="ARBA" id="ARBA00007665"/>
    </source>
</evidence>